<dbReference type="AlphaFoldDB" id="A0A1I1LS01"/>
<keyword evidence="4" id="KW-1185">Reference proteome</keyword>
<dbReference type="Pfam" id="PF02517">
    <property type="entry name" value="Rce1-like"/>
    <property type="match status" value="1"/>
</dbReference>
<protein>
    <submittedName>
        <fullName evidence="3">CAAX protease self-immunity</fullName>
    </submittedName>
</protein>
<dbReference type="GO" id="GO:0080120">
    <property type="term" value="P:CAAX-box protein maturation"/>
    <property type="evidence" value="ECO:0007669"/>
    <property type="project" value="UniProtKB-ARBA"/>
</dbReference>
<sequence length="248" mass="28166">MNISSRSPERMKENFIPIIYLIDEYVLHLRPIPEISKPMTLGLMVLIVAGIAPVAEELIFRYPLKFARNRMLKLAVYISSVAFGLFHLVNYTNREVLFFAFSPIIVGSQLLGGFLLAYLRLKHGLPWSILAHAAFNTLITIPSVLLLHGKTVINYASSDYTMLVKEYAYLERPSRIRINRKDDGIDTVIVRQTDLQTVLDSIGTPGAYYADNALVDIDFVARSPILPDSLIYRLRQEYRIIPQPGQPE</sequence>
<dbReference type="Proteomes" id="UP000199577">
    <property type="component" value="Unassembled WGS sequence"/>
</dbReference>
<evidence type="ECO:0000313" key="4">
    <source>
        <dbReference type="Proteomes" id="UP000199577"/>
    </source>
</evidence>
<gene>
    <name evidence="3" type="ORF">SAMN05421747_12322</name>
</gene>
<dbReference type="EMBL" id="FOLL01000023">
    <property type="protein sequence ID" value="SFC75292.1"/>
    <property type="molecule type" value="Genomic_DNA"/>
</dbReference>
<dbReference type="GO" id="GO:0004175">
    <property type="term" value="F:endopeptidase activity"/>
    <property type="evidence" value="ECO:0007669"/>
    <property type="project" value="UniProtKB-ARBA"/>
</dbReference>
<dbReference type="GO" id="GO:0006508">
    <property type="term" value="P:proteolysis"/>
    <property type="evidence" value="ECO:0007669"/>
    <property type="project" value="UniProtKB-KW"/>
</dbReference>
<keyword evidence="3" id="KW-0378">Hydrolase</keyword>
<dbReference type="InterPro" id="IPR003675">
    <property type="entry name" value="Rce1/LyrA-like_dom"/>
</dbReference>
<keyword evidence="3" id="KW-0645">Protease</keyword>
<dbReference type="STRING" id="623281.SAMN05421747_12322"/>
<reference evidence="3 4" key="1">
    <citation type="submission" date="2016-10" db="EMBL/GenBank/DDBJ databases">
        <authorList>
            <person name="de Groot N.N."/>
        </authorList>
    </citation>
    <scope>NUCLEOTIDE SEQUENCE [LARGE SCALE GENOMIC DNA]</scope>
    <source>
        <strain evidence="3 4">DSM 22900</strain>
    </source>
</reference>
<keyword evidence="1" id="KW-1133">Transmembrane helix</keyword>
<name>A0A1I1LS01_9SPHI</name>
<keyword evidence="1" id="KW-0812">Transmembrane</keyword>
<feature type="transmembrane region" description="Helical" evidence="1">
    <location>
        <begin position="129"/>
        <end position="148"/>
    </location>
</feature>
<feature type="domain" description="CAAX prenyl protease 2/Lysostaphin resistance protein A-like" evidence="2">
    <location>
        <begin position="42"/>
        <end position="137"/>
    </location>
</feature>
<evidence type="ECO:0000313" key="3">
    <source>
        <dbReference type="EMBL" id="SFC75292.1"/>
    </source>
</evidence>
<evidence type="ECO:0000259" key="2">
    <source>
        <dbReference type="Pfam" id="PF02517"/>
    </source>
</evidence>
<dbReference type="RefSeq" id="WP_170845810.1">
    <property type="nucleotide sequence ID" value="NZ_FOLL01000023.1"/>
</dbReference>
<feature type="transmembrane region" description="Helical" evidence="1">
    <location>
        <begin position="72"/>
        <end position="90"/>
    </location>
</feature>
<feature type="transmembrane region" description="Helical" evidence="1">
    <location>
        <begin position="96"/>
        <end position="117"/>
    </location>
</feature>
<keyword evidence="1" id="KW-0472">Membrane</keyword>
<organism evidence="3 4">
    <name type="scientific">Parapedobacter composti</name>
    <dbReference type="NCBI Taxonomy" id="623281"/>
    <lineage>
        <taxon>Bacteria</taxon>
        <taxon>Pseudomonadati</taxon>
        <taxon>Bacteroidota</taxon>
        <taxon>Sphingobacteriia</taxon>
        <taxon>Sphingobacteriales</taxon>
        <taxon>Sphingobacteriaceae</taxon>
        <taxon>Parapedobacter</taxon>
    </lineage>
</organism>
<evidence type="ECO:0000256" key="1">
    <source>
        <dbReference type="SAM" id="Phobius"/>
    </source>
</evidence>
<proteinExistence type="predicted"/>
<accession>A0A1I1LS01</accession>
<feature type="transmembrane region" description="Helical" evidence="1">
    <location>
        <begin position="39"/>
        <end position="60"/>
    </location>
</feature>